<feature type="domain" description="Flavin reductase like" evidence="3">
    <location>
        <begin position="17"/>
        <end position="159"/>
    </location>
</feature>
<dbReference type="eggNOG" id="COG1853">
    <property type="taxonomic scope" value="Bacteria"/>
</dbReference>
<dbReference type="InterPro" id="IPR012349">
    <property type="entry name" value="Split_barrel_FMN-bd"/>
</dbReference>
<keyword evidence="5" id="KW-1185">Reference proteome</keyword>
<protein>
    <submittedName>
        <fullName evidence="4">Oxidoreductase</fullName>
    </submittedName>
</protein>
<dbReference type="Gene3D" id="2.30.110.10">
    <property type="entry name" value="Electron Transport, Fmn-binding Protein, Chain A"/>
    <property type="match status" value="1"/>
</dbReference>
<evidence type="ECO:0000259" key="3">
    <source>
        <dbReference type="SMART" id="SM00903"/>
    </source>
</evidence>
<name>R1HZ68_9PSEU</name>
<organism evidence="4 5">
    <name type="scientific">Amycolatopsis vancoresmycina DSM 44592</name>
    <dbReference type="NCBI Taxonomy" id="1292037"/>
    <lineage>
        <taxon>Bacteria</taxon>
        <taxon>Bacillati</taxon>
        <taxon>Actinomycetota</taxon>
        <taxon>Actinomycetes</taxon>
        <taxon>Pseudonocardiales</taxon>
        <taxon>Pseudonocardiaceae</taxon>
        <taxon>Amycolatopsis</taxon>
    </lineage>
</organism>
<dbReference type="SMART" id="SM00903">
    <property type="entry name" value="Flavin_Reduct"/>
    <property type="match status" value="1"/>
</dbReference>
<reference evidence="4 5" key="1">
    <citation type="submission" date="2013-02" db="EMBL/GenBank/DDBJ databases">
        <title>Draft genome sequence of Amycolatopsis vancoresmycina strain DSM 44592T.</title>
        <authorList>
            <person name="Kumar S."/>
            <person name="Kaur N."/>
            <person name="Kaur C."/>
            <person name="Raghava G.P.S."/>
            <person name="Mayilraj S."/>
        </authorList>
    </citation>
    <scope>NUCLEOTIDE SEQUENCE [LARGE SCALE GENOMIC DNA]</scope>
    <source>
        <strain evidence="4 5">DSM 44592</strain>
    </source>
</reference>
<keyword evidence="2" id="KW-0560">Oxidoreductase</keyword>
<evidence type="ECO:0000256" key="2">
    <source>
        <dbReference type="ARBA" id="ARBA00023002"/>
    </source>
</evidence>
<evidence type="ECO:0000313" key="5">
    <source>
        <dbReference type="Proteomes" id="UP000014139"/>
    </source>
</evidence>
<dbReference type="RefSeq" id="WP_003069401.1">
    <property type="nucleotide sequence ID" value="NZ_AOUO01000114.1"/>
</dbReference>
<gene>
    <name evidence="4" type="ORF">H480_09403</name>
</gene>
<dbReference type="SUPFAM" id="SSF50475">
    <property type="entry name" value="FMN-binding split barrel"/>
    <property type="match status" value="1"/>
</dbReference>
<evidence type="ECO:0000256" key="1">
    <source>
        <dbReference type="ARBA" id="ARBA00008898"/>
    </source>
</evidence>
<evidence type="ECO:0000313" key="4">
    <source>
        <dbReference type="EMBL" id="EOD68820.1"/>
    </source>
</evidence>
<dbReference type="AlphaFoldDB" id="R1HZ68"/>
<dbReference type="PANTHER" id="PTHR30466">
    <property type="entry name" value="FLAVIN REDUCTASE"/>
    <property type="match status" value="1"/>
</dbReference>
<dbReference type="Proteomes" id="UP000014139">
    <property type="component" value="Unassembled WGS sequence"/>
</dbReference>
<accession>R1HZ68</accession>
<dbReference type="InterPro" id="IPR050268">
    <property type="entry name" value="NADH-dep_flavin_reductase"/>
</dbReference>
<dbReference type="PATRIC" id="fig|1292037.4.peg.1809"/>
<dbReference type="GO" id="GO:0042602">
    <property type="term" value="F:riboflavin reductase (NADPH) activity"/>
    <property type="evidence" value="ECO:0007669"/>
    <property type="project" value="TreeGrafter"/>
</dbReference>
<dbReference type="PANTHER" id="PTHR30466:SF11">
    <property type="entry name" value="FLAVIN-DEPENDENT MONOOXYGENASE, REDUCTASE SUBUNIT HSAB"/>
    <property type="match status" value="1"/>
</dbReference>
<proteinExistence type="inferred from homology"/>
<comment type="similarity">
    <text evidence="1">Belongs to the non-flavoprotein flavin reductase family.</text>
</comment>
<dbReference type="Pfam" id="PF01613">
    <property type="entry name" value="Flavin_Reduct"/>
    <property type="match status" value="1"/>
</dbReference>
<dbReference type="OrthoDB" id="9792858at2"/>
<dbReference type="GO" id="GO:0010181">
    <property type="term" value="F:FMN binding"/>
    <property type="evidence" value="ECO:0007669"/>
    <property type="project" value="InterPro"/>
</dbReference>
<dbReference type="InterPro" id="IPR002563">
    <property type="entry name" value="Flavin_Rdtase-like_dom"/>
</dbReference>
<comment type="caution">
    <text evidence="4">The sequence shown here is derived from an EMBL/GenBank/DDBJ whole genome shotgun (WGS) entry which is preliminary data.</text>
</comment>
<dbReference type="EMBL" id="AOUO01000114">
    <property type="protein sequence ID" value="EOD68820.1"/>
    <property type="molecule type" value="Genomic_DNA"/>
</dbReference>
<sequence>MIDLQSVTSESHLREAFGCFPSGVTAVCALVGGQPRGMAASSFISVSLAPPLVSICIQRTSSTWPLLRNRLRLGLSVLAEGQDDACFSLSSRQGDRFRDVEWEPGPDDSVFISGSSAWLECSMHDEVPAGDHVIALLKIHRIRTDRTPPLVFHGSRFRRLAAV</sequence>